<dbReference type="OrthoDB" id="17734at2759"/>
<dbReference type="EMBL" id="QKYT01000282">
    <property type="protein sequence ID" value="RIA88019.1"/>
    <property type="molecule type" value="Genomic_DNA"/>
</dbReference>
<comment type="caution">
    <text evidence="2">The sequence shown here is derived from an EMBL/GenBank/DDBJ whole genome shotgun (WGS) entry which is preliminary data.</text>
</comment>
<name>A0A397SSY2_9GLOM</name>
<proteinExistence type="predicted"/>
<dbReference type="STRING" id="658196.A0A397SSY2"/>
<dbReference type="AlphaFoldDB" id="A0A397SSY2"/>
<organism evidence="2 3">
    <name type="scientific">Glomus cerebriforme</name>
    <dbReference type="NCBI Taxonomy" id="658196"/>
    <lineage>
        <taxon>Eukaryota</taxon>
        <taxon>Fungi</taxon>
        <taxon>Fungi incertae sedis</taxon>
        <taxon>Mucoromycota</taxon>
        <taxon>Glomeromycotina</taxon>
        <taxon>Glomeromycetes</taxon>
        <taxon>Glomerales</taxon>
        <taxon>Glomeraceae</taxon>
        <taxon>Glomus</taxon>
    </lineage>
</organism>
<evidence type="ECO:0000313" key="2">
    <source>
        <dbReference type="EMBL" id="RIA88019.1"/>
    </source>
</evidence>
<protein>
    <submittedName>
        <fullName evidence="2">Uncharacterized protein</fullName>
    </submittedName>
</protein>
<reference evidence="2 3" key="1">
    <citation type="submission" date="2018-06" db="EMBL/GenBank/DDBJ databases">
        <title>Comparative genomics reveals the genomic features of Rhizophagus irregularis, R. cerebriforme, R. diaphanum and Gigaspora rosea, and their symbiotic lifestyle signature.</title>
        <authorList>
            <person name="Morin E."/>
            <person name="San Clemente H."/>
            <person name="Chen E.C.H."/>
            <person name="De La Providencia I."/>
            <person name="Hainaut M."/>
            <person name="Kuo A."/>
            <person name="Kohler A."/>
            <person name="Murat C."/>
            <person name="Tang N."/>
            <person name="Roy S."/>
            <person name="Loubradou J."/>
            <person name="Henrissat B."/>
            <person name="Grigoriev I.V."/>
            <person name="Corradi N."/>
            <person name="Roux C."/>
            <person name="Martin F.M."/>
        </authorList>
    </citation>
    <scope>NUCLEOTIDE SEQUENCE [LARGE SCALE GENOMIC DNA]</scope>
    <source>
        <strain evidence="2 3">DAOM 227022</strain>
    </source>
</reference>
<keyword evidence="3" id="KW-1185">Reference proteome</keyword>
<sequence length="64" mass="7387">MVAQEMLTGQESVEWVDDFHRIVDEVDKKFQRNPPELCLDPPKLSEKDELLPEGTQMASRDSNN</sequence>
<dbReference type="Proteomes" id="UP000265703">
    <property type="component" value="Unassembled WGS sequence"/>
</dbReference>
<accession>A0A397SSY2</accession>
<evidence type="ECO:0000313" key="3">
    <source>
        <dbReference type="Proteomes" id="UP000265703"/>
    </source>
</evidence>
<feature type="region of interest" description="Disordered" evidence="1">
    <location>
        <begin position="32"/>
        <end position="64"/>
    </location>
</feature>
<evidence type="ECO:0000256" key="1">
    <source>
        <dbReference type="SAM" id="MobiDB-lite"/>
    </source>
</evidence>
<gene>
    <name evidence="2" type="ORF">C1645_826960</name>
</gene>